<feature type="transmembrane region" description="Helical" evidence="6">
    <location>
        <begin position="124"/>
        <end position="147"/>
    </location>
</feature>
<evidence type="ECO:0000256" key="3">
    <source>
        <dbReference type="ARBA" id="ARBA00022989"/>
    </source>
</evidence>
<gene>
    <name evidence="7" type="ORF">HER39_01715</name>
</gene>
<name>A0ABX1JM75_9MICC</name>
<evidence type="ECO:0000256" key="2">
    <source>
        <dbReference type="ARBA" id="ARBA00022692"/>
    </source>
</evidence>
<keyword evidence="8" id="KW-1185">Reference proteome</keyword>
<organism evidence="7 8">
    <name type="scientific">Arthrobacter deserti</name>
    <dbReference type="NCBI Taxonomy" id="1742687"/>
    <lineage>
        <taxon>Bacteria</taxon>
        <taxon>Bacillati</taxon>
        <taxon>Actinomycetota</taxon>
        <taxon>Actinomycetes</taxon>
        <taxon>Micrococcales</taxon>
        <taxon>Micrococcaceae</taxon>
        <taxon>Arthrobacter</taxon>
    </lineage>
</organism>
<evidence type="ECO:0000256" key="4">
    <source>
        <dbReference type="ARBA" id="ARBA00023136"/>
    </source>
</evidence>
<feature type="region of interest" description="Disordered" evidence="5">
    <location>
        <begin position="1"/>
        <end position="53"/>
    </location>
</feature>
<proteinExistence type="predicted"/>
<accession>A0ABX1JM75</accession>
<keyword evidence="3 6" id="KW-1133">Transmembrane helix</keyword>
<evidence type="ECO:0000313" key="7">
    <source>
        <dbReference type="EMBL" id="NKX49316.1"/>
    </source>
</evidence>
<evidence type="ECO:0000313" key="8">
    <source>
        <dbReference type="Proteomes" id="UP000523795"/>
    </source>
</evidence>
<dbReference type="Pfam" id="PF09685">
    <property type="entry name" value="MamF_MmsF"/>
    <property type="match status" value="1"/>
</dbReference>
<dbReference type="Proteomes" id="UP000523795">
    <property type="component" value="Unassembled WGS sequence"/>
</dbReference>
<evidence type="ECO:0000256" key="6">
    <source>
        <dbReference type="SAM" id="Phobius"/>
    </source>
</evidence>
<sequence>MPGRQISRYRATEVGPVPENAARNENRSENSQNSPRRPAPRPQYQSASSTALPLTPSEDRQWATLAHFGGILGCIPSLVIYLIFKDRGPFTAQESKEALNFTLPLTVAAVIFNLLINIPAVNALYAVLAAAIWVFLAVFSVIAGIGVNRGRPYRYPLNLRLIR</sequence>
<evidence type="ECO:0000256" key="5">
    <source>
        <dbReference type="SAM" id="MobiDB-lite"/>
    </source>
</evidence>
<keyword evidence="4 6" id="KW-0472">Membrane</keyword>
<reference evidence="7 8" key="1">
    <citation type="submission" date="2020-04" db="EMBL/GenBank/DDBJ databases">
        <authorList>
            <person name="Liu S."/>
        </authorList>
    </citation>
    <scope>NUCLEOTIDE SEQUENCE [LARGE SCALE GENOMIC DNA]</scope>
    <source>
        <strain evidence="7 8">CGMCC 1.15091</strain>
    </source>
</reference>
<keyword evidence="2 6" id="KW-0812">Transmembrane</keyword>
<comment type="subcellular location">
    <subcellularLocation>
        <location evidence="1">Membrane</location>
        <topology evidence="1">Multi-pass membrane protein</topology>
    </subcellularLocation>
</comment>
<feature type="transmembrane region" description="Helical" evidence="6">
    <location>
        <begin position="98"/>
        <end position="118"/>
    </location>
</feature>
<dbReference type="EMBL" id="JAAZSR010000011">
    <property type="protein sequence ID" value="NKX49316.1"/>
    <property type="molecule type" value="Genomic_DNA"/>
</dbReference>
<feature type="compositionally biased region" description="Polar residues" evidence="5">
    <location>
        <begin position="43"/>
        <end position="52"/>
    </location>
</feature>
<protein>
    <submittedName>
        <fullName evidence="7">DUF4870 domain-containing protein</fullName>
    </submittedName>
</protein>
<dbReference type="InterPro" id="IPR019109">
    <property type="entry name" value="MamF_MmsF"/>
</dbReference>
<evidence type="ECO:0000256" key="1">
    <source>
        <dbReference type="ARBA" id="ARBA00004141"/>
    </source>
</evidence>
<feature type="transmembrane region" description="Helical" evidence="6">
    <location>
        <begin position="62"/>
        <end position="84"/>
    </location>
</feature>
<comment type="caution">
    <text evidence="7">The sequence shown here is derived from an EMBL/GenBank/DDBJ whole genome shotgun (WGS) entry which is preliminary data.</text>
</comment>